<dbReference type="PROSITE" id="PS00166">
    <property type="entry name" value="ENOYL_COA_HYDRATASE"/>
    <property type="match status" value="1"/>
</dbReference>
<dbReference type="CDD" id="cd06558">
    <property type="entry name" value="crotonase-like"/>
    <property type="match status" value="1"/>
</dbReference>
<evidence type="ECO:0000313" key="3">
    <source>
        <dbReference type="EMBL" id="MBM7508069.1"/>
    </source>
</evidence>
<gene>
    <name evidence="3" type="ORF">JOE61_001883</name>
</gene>
<dbReference type="InterPro" id="IPR001753">
    <property type="entry name" value="Enoyl-CoA_hydra/iso"/>
</dbReference>
<dbReference type="InterPro" id="IPR029045">
    <property type="entry name" value="ClpP/crotonase-like_dom_sf"/>
</dbReference>
<evidence type="ECO:0000313" key="4">
    <source>
        <dbReference type="Proteomes" id="UP000732378"/>
    </source>
</evidence>
<sequence>MTISNPAIRNALTNDMAKDFAAACEEIESDNRIGCVILRGEGGTFCSGADTASWGETYSGGTLTDEAYELSDAMYGSFVRFGQLPVPTIAAVRGAAVGAGLNLAMAADLRIVAEDARIIAGFTAAGIHPGGGFFTLARRLAGREIAGALGLFGMEISGARAHEVGFAAVCVEDDQVEPTASRMAATTAKDPLLARRVKHSFQIETSGQYLTWDAALEVERGVQMWSQERRLRAQAER</sequence>
<dbReference type="GO" id="GO:0004300">
    <property type="term" value="F:enoyl-CoA hydratase activity"/>
    <property type="evidence" value="ECO:0007669"/>
    <property type="project" value="UniProtKB-EC"/>
</dbReference>
<dbReference type="PANTHER" id="PTHR11941:SF54">
    <property type="entry name" value="ENOYL-COA HYDRATASE, MITOCHONDRIAL"/>
    <property type="match status" value="1"/>
</dbReference>
<accession>A0ABS2MA44</accession>
<keyword evidence="3" id="KW-0456">Lyase</keyword>
<evidence type="ECO:0000256" key="1">
    <source>
        <dbReference type="ARBA" id="ARBA00005254"/>
    </source>
</evidence>
<dbReference type="EC" id="4.2.1.17" evidence="3"/>
<protein>
    <submittedName>
        <fullName evidence="3">Enoyl-CoA hydratase</fullName>
        <ecNumber evidence="3">4.2.1.17</ecNumber>
    </submittedName>
</protein>
<evidence type="ECO:0000256" key="2">
    <source>
        <dbReference type="RuleBase" id="RU003707"/>
    </source>
</evidence>
<dbReference type="Proteomes" id="UP000732378">
    <property type="component" value="Unassembled WGS sequence"/>
</dbReference>
<proteinExistence type="inferred from homology"/>
<dbReference type="Pfam" id="PF00378">
    <property type="entry name" value="ECH_1"/>
    <property type="match status" value="1"/>
</dbReference>
<dbReference type="SUPFAM" id="SSF52096">
    <property type="entry name" value="ClpP/crotonase"/>
    <property type="match status" value="1"/>
</dbReference>
<dbReference type="InterPro" id="IPR018376">
    <property type="entry name" value="Enoyl-CoA_hyd/isom_CS"/>
</dbReference>
<reference evidence="3 4" key="1">
    <citation type="submission" date="2021-01" db="EMBL/GenBank/DDBJ databases">
        <title>Sequencing the genomes of 1000 actinobacteria strains.</title>
        <authorList>
            <person name="Klenk H.-P."/>
        </authorList>
    </citation>
    <scope>NUCLEOTIDE SEQUENCE [LARGE SCALE GENOMIC DNA]</scope>
    <source>
        <strain evidence="3 4">DSM 18239</strain>
    </source>
</reference>
<organism evidence="3 4">
    <name type="scientific">Nocardioides salarius</name>
    <dbReference type="NCBI Taxonomy" id="374513"/>
    <lineage>
        <taxon>Bacteria</taxon>
        <taxon>Bacillati</taxon>
        <taxon>Actinomycetota</taxon>
        <taxon>Actinomycetes</taxon>
        <taxon>Propionibacteriales</taxon>
        <taxon>Nocardioidaceae</taxon>
        <taxon>Nocardioides</taxon>
    </lineage>
</organism>
<keyword evidence="4" id="KW-1185">Reference proteome</keyword>
<comment type="similarity">
    <text evidence="1 2">Belongs to the enoyl-CoA hydratase/isomerase family.</text>
</comment>
<comment type="caution">
    <text evidence="3">The sequence shown here is derived from an EMBL/GenBank/DDBJ whole genome shotgun (WGS) entry which is preliminary data.</text>
</comment>
<dbReference type="PANTHER" id="PTHR11941">
    <property type="entry name" value="ENOYL-COA HYDRATASE-RELATED"/>
    <property type="match status" value="1"/>
</dbReference>
<name>A0ABS2MA44_9ACTN</name>
<dbReference type="EMBL" id="JAFBBZ010000001">
    <property type="protein sequence ID" value="MBM7508069.1"/>
    <property type="molecule type" value="Genomic_DNA"/>
</dbReference>
<dbReference type="Gene3D" id="3.90.226.10">
    <property type="entry name" value="2-enoyl-CoA Hydratase, Chain A, domain 1"/>
    <property type="match status" value="1"/>
</dbReference>